<evidence type="ECO:0008006" key="3">
    <source>
        <dbReference type="Google" id="ProtNLM"/>
    </source>
</evidence>
<keyword evidence="2" id="KW-1185">Reference proteome</keyword>
<evidence type="ECO:0000313" key="2">
    <source>
        <dbReference type="Proteomes" id="UP000012589"/>
    </source>
</evidence>
<accession>N2AIM5</accession>
<evidence type="ECO:0000313" key="1">
    <source>
        <dbReference type="EMBL" id="EMZ27901.1"/>
    </source>
</evidence>
<name>N2AIM5_9FIRM</name>
<protein>
    <recommendedName>
        <fullName evidence="3">Tyr recombinase domain-containing protein</fullName>
    </recommendedName>
</protein>
<gene>
    <name evidence="1" type="ORF">C823_02040</name>
</gene>
<comment type="caution">
    <text evidence="1">The sequence shown here is derived from an EMBL/GenBank/DDBJ whole genome shotgun (WGS) entry which is preliminary data.</text>
</comment>
<dbReference type="AlphaFoldDB" id="N2AIM5"/>
<dbReference type="HOGENOM" id="CLU_2734012_0_0_9"/>
<organism evidence="1 2">
    <name type="scientific">Eubacterium plexicaudatum ASF492</name>
    <dbReference type="NCBI Taxonomy" id="1235802"/>
    <lineage>
        <taxon>Bacteria</taxon>
        <taxon>Bacillati</taxon>
        <taxon>Bacillota</taxon>
        <taxon>Clostridia</taxon>
        <taxon>Eubacteriales</taxon>
        <taxon>Eubacteriaceae</taxon>
        <taxon>Eubacterium</taxon>
    </lineage>
</organism>
<dbReference type="Proteomes" id="UP000012589">
    <property type="component" value="Unassembled WGS sequence"/>
</dbReference>
<sequence>MERYGYENVYRVTNYPHPFDLSALPDCPNINNRTVQRFAGHSELATTYNYYNFDRKSKEEQAEAIDEALAL</sequence>
<dbReference type="OrthoDB" id="2217019at2"/>
<proteinExistence type="predicted"/>
<dbReference type="EMBL" id="AQFT01000066">
    <property type="protein sequence ID" value="EMZ27901.1"/>
    <property type="molecule type" value="Genomic_DNA"/>
</dbReference>
<reference evidence="1 2" key="1">
    <citation type="journal article" date="2014" name="Genome Announc.">
        <title>Draft genome sequences of the altered schaedler flora, a defined bacterial community from gnotobiotic mice.</title>
        <authorList>
            <person name="Wannemuehler M.J."/>
            <person name="Overstreet A.M."/>
            <person name="Ward D.V."/>
            <person name="Phillips G.J."/>
        </authorList>
    </citation>
    <scope>NUCLEOTIDE SEQUENCE [LARGE SCALE GENOMIC DNA]</scope>
    <source>
        <strain evidence="1 2">ASF492</strain>
    </source>
</reference>
<dbReference type="STRING" id="1235802.C823_02040"/>
<dbReference type="PATRIC" id="fig|1235802.3.peg.2169"/>